<sequence length="43" mass="5028">MVKINPKSIKELKHQARDFYMGLLKPQLLKLDELSGLIETEMK</sequence>
<evidence type="ECO:0000313" key="1">
    <source>
        <dbReference type="EMBL" id="GAI07210.1"/>
    </source>
</evidence>
<dbReference type="EMBL" id="BARV01010039">
    <property type="protein sequence ID" value="GAI07210.1"/>
    <property type="molecule type" value="Genomic_DNA"/>
</dbReference>
<reference evidence="1" key="1">
    <citation type="journal article" date="2014" name="Front. Microbiol.">
        <title>High frequency of phylogenetically diverse reductive dehalogenase-homologous genes in deep subseafloor sedimentary metagenomes.</title>
        <authorList>
            <person name="Kawai M."/>
            <person name="Futagami T."/>
            <person name="Toyoda A."/>
            <person name="Takaki Y."/>
            <person name="Nishi S."/>
            <person name="Hori S."/>
            <person name="Arai W."/>
            <person name="Tsubouchi T."/>
            <person name="Morono Y."/>
            <person name="Uchiyama I."/>
            <person name="Ito T."/>
            <person name="Fujiyama A."/>
            <person name="Inagaki F."/>
            <person name="Takami H."/>
        </authorList>
    </citation>
    <scope>NUCLEOTIDE SEQUENCE</scope>
    <source>
        <strain evidence="1">Expedition CK06-06</strain>
    </source>
</reference>
<comment type="caution">
    <text evidence="1">The sequence shown here is derived from an EMBL/GenBank/DDBJ whole genome shotgun (WGS) entry which is preliminary data.</text>
</comment>
<proteinExistence type="predicted"/>
<gene>
    <name evidence="1" type="ORF">S06H3_19583</name>
</gene>
<dbReference type="AlphaFoldDB" id="X1LXP9"/>
<protein>
    <submittedName>
        <fullName evidence="1">Uncharacterized protein</fullName>
    </submittedName>
</protein>
<name>X1LXP9_9ZZZZ</name>
<organism evidence="1">
    <name type="scientific">marine sediment metagenome</name>
    <dbReference type="NCBI Taxonomy" id="412755"/>
    <lineage>
        <taxon>unclassified sequences</taxon>
        <taxon>metagenomes</taxon>
        <taxon>ecological metagenomes</taxon>
    </lineage>
</organism>
<accession>X1LXP9</accession>